<evidence type="ECO:0000313" key="2">
    <source>
        <dbReference type="Proteomes" id="UP000821845"/>
    </source>
</evidence>
<dbReference type="Proteomes" id="UP000821845">
    <property type="component" value="Chromosome 4"/>
</dbReference>
<reference evidence="1" key="1">
    <citation type="submission" date="2020-05" db="EMBL/GenBank/DDBJ databases">
        <title>Large-scale comparative analyses of tick genomes elucidate their genetic diversity and vector capacities.</title>
        <authorList>
            <person name="Jia N."/>
            <person name="Wang J."/>
            <person name="Shi W."/>
            <person name="Du L."/>
            <person name="Sun Y."/>
            <person name="Zhan W."/>
            <person name="Jiang J."/>
            <person name="Wang Q."/>
            <person name="Zhang B."/>
            <person name="Ji P."/>
            <person name="Sakyi L.B."/>
            <person name="Cui X."/>
            <person name="Yuan T."/>
            <person name="Jiang B."/>
            <person name="Yang W."/>
            <person name="Lam T.T.-Y."/>
            <person name="Chang Q."/>
            <person name="Ding S."/>
            <person name="Wang X."/>
            <person name="Zhu J."/>
            <person name="Ruan X."/>
            <person name="Zhao L."/>
            <person name="Wei J."/>
            <person name="Que T."/>
            <person name="Du C."/>
            <person name="Cheng J."/>
            <person name="Dai P."/>
            <person name="Han X."/>
            <person name="Huang E."/>
            <person name="Gao Y."/>
            <person name="Liu J."/>
            <person name="Shao H."/>
            <person name="Ye R."/>
            <person name="Li L."/>
            <person name="Wei W."/>
            <person name="Wang X."/>
            <person name="Wang C."/>
            <person name="Yang T."/>
            <person name="Huo Q."/>
            <person name="Li W."/>
            <person name="Guo W."/>
            <person name="Chen H."/>
            <person name="Zhou L."/>
            <person name="Ni X."/>
            <person name="Tian J."/>
            <person name="Zhou Y."/>
            <person name="Sheng Y."/>
            <person name="Liu T."/>
            <person name="Pan Y."/>
            <person name="Xia L."/>
            <person name="Li J."/>
            <person name="Zhao F."/>
            <person name="Cao W."/>
        </authorList>
    </citation>
    <scope>NUCLEOTIDE SEQUENCE</scope>
    <source>
        <tissue evidence="1">Larvae</tissue>
    </source>
</reference>
<protein>
    <submittedName>
        <fullName evidence="1">Uncharacterized protein</fullName>
    </submittedName>
</protein>
<accession>A0ACB7SFH1</accession>
<proteinExistence type="predicted"/>
<keyword evidence="2" id="KW-1185">Reference proteome</keyword>
<name>A0ACB7SFH1_HYAAI</name>
<evidence type="ECO:0000313" key="1">
    <source>
        <dbReference type="EMBL" id="KAH6932524.1"/>
    </source>
</evidence>
<comment type="caution">
    <text evidence="1">The sequence shown here is derived from an EMBL/GenBank/DDBJ whole genome shotgun (WGS) entry which is preliminary data.</text>
</comment>
<organism evidence="1 2">
    <name type="scientific">Hyalomma asiaticum</name>
    <name type="common">Tick</name>
    <dbReference type="NCBI Taxonomy" id="266040"/>
    <lineage>
        <taxon>Eukaryota</taxon>
        <taxon>Metazoa</taxon>
        <taxon>Ecdysozoa</taxon>
        <taxon>Arthropoda</taxon>
        <taxon>Chelicerata</taxon>
        <taxon>Arachnida</taxon>
        <taxon>Acari</taxon>
        <taxon>Parasitiformes</taxon>
        <taxon>Ixodida</taxon>
        <taxon>Ixodoidea</taxon>
        <taxon>Ixodidae</taxon>
        <taxon>Hyalomminae</taxon>
        <taxon>Hyalomma</taxon>
    </lineage>
</organism>
<dbReference type="EMBL" id="CM023484">
    <property type="protein sequence ID" value="KAH6932524.1"/>
    <property type="molecule type" value="Genomic_DNA"/>
</dbReference>
<sequence length="89" mass="9857">MPLKDFRVSVGKPLKSANQVLLPRPVGRPPMKALQLSVPKRKYAMPSDDARYDVSHWPVAALERAFGSPLQEGNQTRGRCAMCHEGSLD</sequence>
<gene>
    <name evidence="1" type="ORF">HPB50_007084</name>
</gene>